<dbReference type="AlphaFoldDB" id="A0A9N8ZYH4"/>
<dbReference type="Pfam" id="PF00651">
    <property type="entry name" value="BTB"/>
    <property type="match status" value="1"/>
</dbReference>
<dbReference type="OrthoDB" id="298084at2759"/>
<dbReference type="CDD" id="cd18186">
    <property type="entry name" value="BTB_POZ_ZBTB_KLHL-like"/>
    <property type="match status" value="1"/>
</dbReference>
<dbReference type="InterPro" id="IPR000210">
    <property type="entry name" value="BTB/POZ_dom"/>
</dbReference>
<dbReference type="InterPro" id="IPR006571">
    <property type="entry name" value="TLDc_dom"/>
</dbReference>
<dbReference type="PROSITE" id="PS50097">
    <property type="entry name" value="BTB"/>
    <property type="match status" value="1"/>
</dbReference>
<dbReference type="SMART" id="SM00875">
    <property type="entry name" value="BACK"/>
    <property type="match status" value="1"/>
</dbReference>
<evidence type="ECO:0000259" key="1">
    <source>
        <dbReference type="PROSITE" id="PS50097"/>
    </source>
</evidence>
<dbReference type="PANTHER" id="PTHR24410:SF23">
    <property type="entry name" value="BTB DOMAIN-CONTAINING PROTEIN-RELATED"/>
    <property type="match status" value="1"/>
</dbReference>
<evidence type="ECO:0000259" key="2">
    <source>
        <dbReference type="PROSITE" id="PS51886"/>
    </source>
</evidence>
<feature type="domain" description="TLDc" evidence="2">
    <location>
        <begin position="294"/>
        <end position="475"/>
    </location>
</feature>
<dbReference type="PANTHER" id="PTHR24410">
    <property type="entry name" value="HL07962P-RELATED"/>
    <property type="match status" value="1"/>
</dbReference>
<proteinExistence type="predicted"/>
<sequence>MSTNFYAQHSKNFLQLFESDKNFDLILYAGCEQDRKEFKVHTQILCAQSTYFQAALSKKWLKKKGDCYVFEKANVEADVFEIILRYLYTGEVNIDKCDGSQILKLLVATDELDLGDLLQFAQIYLIKSRESFIIEQPVRVLESIFRLESCKTLRLFCLDEICKNYTYLFDSDDYLTLEKDIFAQILQQDKLHIKEVELWKCVLKWGASRHPELKPSPTEWSTDDVNQMKKTLAGLIEHIRFFAISAGEYYDEVRPYRKLFSKKLREEMLQFIMLPSRKPNDIMTKARGKPLNSRLVGYSVMALIAGWIDSRNTAYDEIPYEFTLIYRASRDGFDDQKFRNMCSSKGPTVVIAKVTNNPNIFGGYNPSHWPNYNSVGSQSYSNTDNSFIFEMSDGKSTAGARIGRLVSGNRHGYYNNYPDMRYCHSHGPSFGSGFCIRGRALSSDTSANNYYRYGIGYSIANGTLEEYEVFTVKRG</sequence>
<dbReference type="Proteomes" id="UP000789739">
    <property type="component" value="Unassembled WGS sequence"/>
</dbReference>
<dbReference type="SUPFAM" id="SSF54695">
    <property type="entry name" value="POZ domain"/>
    <property type="match status" value="1"/>
</dbReference>
<gene>
    <name evidence="3" type="ORF">PBRASI_LOCUS3133</name>
</gene>
<comment type="caution">
    <text evidence="3">The sequence shown here is derived from an EMBL/GenBank/DDBJ whole genome shotgun (WGS) entry which is preliminary data.</text>
</comment>
<reference evidence="3" key="1">
    <citation type="submission" date="2021-06" db="EMBL/GenBank/DDBJ databases">
        <authorList>
            <person name="Kallberg Y."/>
            <person name="Tangrot J."/>
            <person name="Rosling A."/>
        </authorList>
    </citation>
    <scope>NUCLEOTIDE SEQUENCE</scope>
    <source>
        <strain evidence="3">BR232B</strain>
    </source>
</reference>
<feature type="domain" description="BTB" evidence="1">
    <location>
        <begin position="23"/>
        <end position="96"/>
    </location>
</feature>
<dbReference type="Gene3D" id="1.25.40.420">
    <property type="match status" value="1"/>
</dbReference>
<dbReference type="Pfam" id="PF07534">
    <property type="entry name" value="TLD"/>
    <property type="match status" value="1"/>
</dbReference>
<dbReference type="SMART" id="SM00225">
    <property type="entry name" value="BTB"/>
    <property type="match status" value="1"/>
</dbReference>
<organism evidence="3 4">
    <name type="scientific">Paraglomus brasilianum</name>
    <dbReference type="NCBI Taxonomy" id="144538"/>
    <lineage>
        <taxon>Eukaryota</taxon>
        <taxon>Fungi</taxon>
        <taxon>Fungi incertae sedis</taxon>
        <taxon>Mucoromycota</taxon>
        <taxon>Glomeromycotina</taxon>
        <taxon>Glomeromycetes</taxon>
        <taxon>Paraglomerales</taxon>
        <taxon>Paraglomeraceae</taxon>
        <taxon>Paraglomus</taxon>
    </lineage>
</organism>
<dbReference type="InterPro" id="IPR011705">
    <property type="entry name" value="BACK"/>
</dbReference>
<dbReference type="Gene3D" id="3.30.710.10">
    <property type="entry name" value="Potassium Channel Kv1.1, Chain A"/>
    <property type="match status" value="1"/>
</dbReference>
<protein>
    <submittedName>
        <fullName evidence="3">5804_t:CDS:1</fullName>
    </submittedName>
</protein>
<accession>A0A9N8ZYH4</accession>
<evidence type="ECO:0000313" key="3">
    <source>
        <dbReference type="EMBL" id="CAG8511434.1"/>
    </source>
</evidence>
<dbReference type="Pfam" id="PF07707">
    <property type="entry name" value="BACK"/>
    <property type="match status" value="1"/>
</dbReference>
<keyword evidence="4" id="KW-1185">Reference proteome</keyword>
<dbReference type="InterPro" id="IPR011333">
    <property type="entry name" value="SKP1/BTB/POZ_sf"/>
</dbReference>
<dbReference type="InterPro" id="IPR051481">
    <property type="entry name" value="BTB-POZ/Galectin-3-binding"/>
</dbReference>
<dbReference type="PROSITE" id="PS51886">
    <property type="entry name" value="TLDC"/>
    <property type="match status" value="1"/>
</dbReference>
<dbReference type="EMBL" id="CAJVPI010000272">
    <property type="protein sequence ID" value="CAG8511434.1"/>
    <property type="molecule type" value="Genomic_DNA"/>
</dbReference>
<name>A0A9N8ZYH4_9GLOM</name>
<evidence type="ECO:0000313" key="4">
    <source>
        <dbReference type="Proteomes" id="UP000789739"/>
    </source>
</evidence>